<gene>
    <name evidence="2" type="ORF">AAIR29_01050</name>
</gene>
<name>A0ABU9X499_9GAMM</name>
<evidence type="ECO:0000256" key="1">
    <source>
        <dbReference type="SAM" id="Phobius"/>
    </source>
</evidence>
<comment type="caution">
    <text evidence="2">The sequence shown here is derived from an EMBL/GenBank/DDBJ whole genome shotgun (WGS) entry which is preliminary data.</text>
</comment>
<evidence type="ECO:0000313" key="3">
    <source>
        <dbReference type="Proteomes" id="UP001461960"/>
    </source>
</evidence>
<accession>A0ABU9X499</accession>
<feature type="transmembrane region" description="Helical" evidence="1">
    <location>
        <begin position="24"/>
        <end position="43"/>
    </location>
</feature>
<dbReference type="Proteomes" id="UP001461960">
    <property type="component" value="Unassembled WGS sequence"/>
</dbReference>
<keyword evidence="1" id="KW-0812">Transmembrane</keyword>
<sequence>MKKQKKRFVLTEATLDEINKQLKVNMFVIGLLVMLLGLNTVHFIKEYNLFYGLLIAIVIFLLFLMIKSRKILKIKEQELTR</sequence>
<evidence type="ECO:0000313" key="2">
    <source>
        <dbReference type="EMBL" id="MEN2750210.1"/>
    </source>
</evidence>
<keyword evidence="1" id="KW-0472">Membrane</keyword>
<reference evidence="2 3" key="1">
    <citation type="submission" date="2024-05" db="EMBL/GenBank/DDBJ databases">
        <authorList>
            <person name="Kim H.-Y."/>
            <person name="Kim E."/>
            <person name="Cai Y."/>
            <person name="Yang S.-M."/>
            <person name="Lee W."/>
        </authorList>
    </citation>
    <scope>NUCLEOTIDE SEQUENCE [LARGE SCALE GENOMIC DNA]</scope>
    <source>
        <strain evidence="2 3">FBL11</strain>
    </source>
</reference>
<proteinExistence type="predicted"/>
<dbReference type="RefSeq" id="WP_299217559.1">
    <property type="nucleotide sequence ID" value="NZ_JBDGHN010000002.1"/>
</dbReference>
<keyword evidence="1" id="KW-1133">Transmembrane helix</keyword>
<feature type="transmembrane region" description="Helical" evidence="1">
    <location>
        <begin position="49"/>
        <end position="66"/>
    </location>
</feature>
<organism evidence="2 3">
    <name type="scientific">Psychrobacter saeujeotis</name>
    <dbReference type="NCBI Taxonomy" id="3143436"/>
    <lineage>
        <taxon>Bacteria</taxon>
        <taxon>Pseudomonadati</taxon>
        <taxon>Pseudomonadota</taxon>
        <taxon>Gammaproteobacteria</taxon>
        <taxon>Moraxellales</taxon>
        <taxon>Moraxellaceae</taxon>
        <taxon>Psychrobacter</taxon>
    </lineage>
</organism>
<dbReference type="EMBL" id="JBDGHN010000002">
    <property type="protein sequence ID" value="MEN2750210.1"/>
    <property type="molecule type" value="Genomic_DNA"/>
</dbReference>
<keyword evidence="3" id="KW-1185">Reference proteome</keyword>
<protein>
    <submittedName>
        <fullName evidence="2">Uncharacterized protein</fullName>
    </submittedName>
</protein>